<reference evidence="1 2" key="2">
    <citation type="submission" date="2007-06" db="EMBL/GenBank/DDBJ databases">
        <title>Draft genome sequence of Ruminococcus gnavus (ATCC 29149).</title>
        <authorList>
            <person name="Sudarsanam P."/>
            <person name="Ley R."/>
            <person name="Guruge J."/>
            <person name="Turnbaugh P.J."/>
            <person name="Mahowald M."/>
            <person name="Liep D."/>
            <person name="Gordon J."/>
        </authorList>
    </citation>
    <scope>NUCLEOTIDE SEQUENCE [LARGE SCALE GENOMIC DNA]</scope>
    <source>
        <strain evidence="1 2">ATCC 29149</strain>
    </source>
</reference>
<organism evidence="1 2">
    <name type="scientific">Mediterraneibacter gnavus (strain ATCC 29149 / DSM 114966 / JCM 6515 / VPI C7-9)</name>
    <name type="common">Ruminococcus gnavus</name>
    <dbReference type="NCBI Taxonomy" id="411470"/>
    <lineage>
        <taxon>Bacteria</taxon>
        <taxon>Bacillati</taxon>
        <taxon>Bacillota</taxon>
        <taxon>Clostridia</taxon>
        <taxon>Lachnospirales</taxon>
        <taxon>Lachnospiraceae</taxon>
        <taxon>Mediterraneibacter</taxon>
    </lineage>
</organism>
<sequence length="154" mass="18815">MEEKPMTKQEFKEFCHEEFTKRGFKKRRNMWYLQGKGLLCGMYLQKSMAEAFYVEYDFFFGDFSNVKKYPTTYDSDVYRRIGVLTKEDKTLTGLIDYELYTPDELRPYFDKAFEEHIMPAIHYGKSYILKEADYYYHLFADDEWEEFLEKLKED</sequence>
<proteinExistence type="predicted"/>
<reference evidence="1 2" key="1">
    <citation type="submission" date="2007-04" db="EMBL/GenBank/DDBJ databases">
        <authorList>
            <person name="Fulton L."/>
            <person name="Clifton S."/>
            <person name="Fulton B."/>
            <person name="Xu J."/>
            <person name="Minx P."/>
            <person name="Pepin K.H."/>
            <person name="Johnson M."/>
            <person name="Thiruvilangam P."/>
            <person name="Bhonagiri V."/>
            <person name="Nash W.E."/>
            <person name="Mardis E.R."/>
            <person name="Wilson R.K."/>
        </authorList>
    </citation>
    <scope>NUCLEOTIDE SEQUENCE [LARGE SCALE GENOMIC DNA]</scope>
    <source>
        <strain evidence="1 2">ATCC 29149</strain>
    </source>
</reference>
<dbReference type="Pfam" id="PF14137">
    <property type="entry name" value="DUF4304"/>
    <property type="match status" value="1"/>
</dbReference>
<name>A7B691_MEDG7</name>
<evidence type="ECO:0008006" key="3">
    <source>
        <dbReference type="Google" id="ProtNLM"/>
    </source>
</evidence>
<dbReference type="InterPro" id="IPR025412">
    <property type="entry name" value="DUF4304"/>
</dbReference>
<dbReference type="Proteomes" id="UP000004410">
    <property type="component" value="Unassembled WGS sequence"/>
</dbReference>
<dbReference type="EMBL" id="AAYG02000027">
    <property type="protein sequence ID" value="EDN76643.1"/>
    <property type="molecule type" value="Genomic_DNA"/>
</dbReference>
<gene>
    <name evidence="1" type="ORF">RUMGNA_03104</name>
</gene>
<accession>A7B691</accession>
<evidence type="ECO:0000313" key="2">
    <source>
        <dbReference type="Proteomes" id="UP000004410"/>
    </source>
</evidence>
<dbReference type="PaxDb" id="411470-RUMGNA_03104"/>
<evidence type="ECO:0000313" key="1">
    <source>
        <dbReference type="EMBL" id="EDN76643.1"/>
    </source>
</evidence>
<dbReference type="AlphaFoldDB" id="A7B691"/>
<protein>
    <recommendedName>
        <fullName evidence="3">DUF4304 domain-containing protein</fullName>
    </recommendedName>
</protein>
<comment type="caution">
    <text evidence="1">The sequence shown here is derived from an EMBL/GenBank/DDBJ whole genome shotgun (WGS) entry which is preliminary data.</text>
</comment>